<dbReference type="Proteomes" id="UP000502415">
    <property type="component" value="Chromosome"/>
</dbReference>
<dbReference type="InterPro" id="IPR022910">
    <property type="entry name" value="Thiol_diS_interchange_DbsD"/>
</dbReference>
<dbReference type="InterPro" id="IPR012336">
    <property type="entry name" value="Thioredoxin-like_fold"/>
</dbReference>
<evidence type="ECO:0000256" key="12">
    <source>
        <dbReference type="ARBA" id="ARBA00023027"/>
    </source>
</evidence>
<dbReference type="InterPro" id="IPR017937">
    <property type="entry name" value="Thioredoxin_CS"/>
</dbReference>
<feature type="transmembrane region" description="Helical" evidence="18">
    <location>
        <begin position="321"/>
        <end position="344"/>
    </location>
</feature>
<evidence type="ECO:0000256" key="8">
    <source>
        <dbReference type="ARBA" id="ARBA00022748"/>
    </source>
</evidence>
<feature type="transmembrane region" description="Helical" evidence="18">
    <location>
        <begin position="365"/>
        <end position="394"/>
    </location>
</feature>
<evidence type="ECO:0000256" key="11">
    <source>
        <dbReference type="ARBA" id="ARBA00023002"/>
    </source>
</evidence>
<reference evidence="21 22" key="1">
    <citation type="submission" date="2020-04" db="EMBL/GenBank/DDBJ databases">
        <title>Genome sequencing of novel species.</title>
        <authorList>
            <person name="Heo J."/>
            <person name="Kim S.-J."/>
            <person name="Kim J.-S."/>
            <person name="Hong S.-B."/>
            <person name="Kwon S.-W."/>
        </authorList>
    </citation>
    <scope>NUCLEOTIDE SEQUENCE [LARGE SCALE GENOMIC DNA]</scope>
    <source>
        <strain evidence="21 22">GN2-R2</strain>
    </source>
</reference>
<feature type="disulfide bond" description="Redox-active" evidence="18">
    <location>
        <begin position="127"/>
        <end position="133"/>
    </location>
</feature>
<dbReference type="SUPFAM" id="SSF52833">
    <property type="entry name" value="Thioredoxin-like"/>
    <property type="match status" value="1"/>
</dbReference>
<dbReference type="Pfam" id="PF11412">
    <property type="entry name" value="DsbD_N"/>
    <property type="match status" value="1"/>
</dbReference>
<dbReference type="InterPro" id="IPR036249">
    <property type="entry name" value="Thioredoxin-like_sf"/>
</dbReference>
<dbReference type="NCBIfam" id="NF001419">
    <property type="entry name" value="PRK00293.1"/>
    <property type="match status" value="1"/>
</dbReference>
<name>A0A7Z2VV40_9BURK</name>
<accession>A0A7Z2VV40</accession>
<evidence type="ECO:0000256" key="17">
    <source>
        <dbReference type="ARBA" id="ARBA00047804"/>
    </source>
</evidence>
<feature type="compositionally biased region" description="Low complexity" evidence="19">
    <location>
        <begin position="170"/>
        <end position="204"/>
    </location>
</feature>
<feature type="chain" id="PRO_5031663523" description="Thiol:disulfide interchange protein DsbD" evidence="18">
    <location>
        <begin position="31"/>
        <end position="646"/>
    </location>
</feature>
<dbReference type="Pfam" id="PF13098">
    <property type="entry name" value="Thioredoxin_2"/>
    <property type="match status" value="1"/>
</dbReference>
<keyword evidence="3 18" id="KW-0813">Transport</keyword>
<dbReference type="EC" id="1.8.1.8" evidence="18"/>
<sequence precursor="true">MRFSELIFRLFRFASLLLLAWGVLCAPARADDDFLPPEQAFKFSARMLDPHTAVVNYAIADGYYMYRERFKFTATGAQLGAPQIPPGKVKFDETFQKEVETYHKGVEIHIPVTGNGPFTLNATGQGCADKGLCYPPQDTSVQLVAGAGGATGPHIVLPGAQGGNPAFSLPGQAAPQAGAEAGQSLPRSQSSSASQAAPAEAAASAATGTPATAGTVSAAAAPAAAPSELGGIATLLQGGRLLAIVPAFMLLGLGLAFTPCVLPMVPILSSIIVGEGSQAGRARGFVLSLAYSLGMAIVYTSLGVAAGLLGEGLAAALQNPWVLSAFALLIAAMALSMFGVYQLQVPAALQTRLAGASGRQSSGKLAGAFVMGAISALIVGPCVAAPLAGALVYISQTRDVVIGGAALFAMALGMSIPLLLVGLSAGSLLPRAGMWMESVKRFFGVLMLAMALWMAAPVLPGLAQMLLWAALLIGYGCFLLRSHGHWAATAFGVAFAVLGATQLVGVAAGGRDPLAPLAHLGRGGAPVQPLAFTRIKTVAQLDAALAQGGGKTAMLDFYADWCVSCKEMEKLTFVDPAVKARLADSLLLQVDVTANDLDDRAMLKRFGLFGPPGIILFGRDGQEIADSRVVGYQDSAKFLGSLGKLR</sequence>
<evidence type="ECO:0000256" key="10">
    <source>
        <dbReference type="ARBA" id="ARBA00022989"/>
    </source>
</evidence>
<protein>
    <recommendedName>
        <fullName evidence="18">Thiol:disulfide interchange protein DsbD</fullName>
        <ecNumber evidence="18">1.8.1.8</ecNumber>
    </recommendedName>
    <alternativeName>
        <fullName evidence="18">Protein-disulfide reductase</fullName>
        <shortName evidence="18">Disulfide reductase</shortName>
    </alternativeName>
</protein>
<keyword evidence="5 18" id="KW-0997">Cell inner membrane</keyword>
<feature type="region of interest" description="Disordered" evidence="19">
    <location>
        <begin position="157"/>
        <end position="204"/>
    </location>
</feature>
<gene>
    <name evidence="18 21" type="primary">dsbD</name>
    <name evidence="21" type="ORF">HH212_06230</name>
</gene>
<dbReference type="Gene3D" id="2.60.40.1250">
    <property type="entry name" value="Thiol:disulfide interchange protein DsbD, N-terminal domain"/>
    <property type="match status" value="1"/>
</dbReference>
<dbReference type="GO" id="GO:0009055">
    <property type="term" value="F:electron transfer activity"/>
    <property type="evidence" value="ECO:0007669"/>
    <property type="project" value="UniProtKB-UniRule"/>
</dbReference>
<dbReference type="GO" id="GO:0045454">
    <property type="term" value="P:cell redox homeostasis"/>
    <property type="evidence" value="ECO:0007669"/>
    <property type="project" value="TreeGrafter"/>
</dbReference>
<feature type="disulfide bond" description="Redox-active" evidence="18">
    <location>
        <begin position="260"/>
        <end position="382"/>
    </location>
</feature>
<keyword evidence="11 18" id="KW-0560">Oxidoreductase</keyword>
<evidence type="ECO:0000256" key="5">
    <source>
        <dbReference type="ARBA" id="ARBA00022519"/>
    </source>
</evidence>
<dbReference type="InterPro" id="IPR003834">
    <property type="entry name" value="Cyt_c_assmbl_TM_dom"/>
</dbReference>
<keyword evidence="22" id="KW-1185">Reference proteome</keyword>
<dbReference type="RefSeq" id="WP_169434635.1">
    <property type="nucleotide sequence ID" value="NZ_CP051685.1"/>
</dbReference>
<evidence type="ECO:0000256" key="18">
    <source>
        <dbReference type="HAMAP-Rule" id="MF_00399"/>
    </source>
</evidence>
<dbReference type="GO" id="GO:0005886">
    <property type="term" value="C:plasma membrane"/>
    <property type="evidence" value="ECO:0007669"/>
    <property type="project" value="UniProtKB-SubCell"/>
</dbReference>
<feature type="transmembrane region" description="Helical" evidence="18">
    <location>
        <begin position="438"/>
        <end position="456"/>
    </location>
</feature>
<dbReference type="InterPro" id="IPR028250">
    <property type="entry name" value="DsbDN"/>
</dbReference>
<comment type="function">
    <text evidence="18">Required to facilitate the formation of correct disulfide bonds in some periplasmic proteins and for the assembly of the periplasmic c-type cytochromes. Acts by transferring electrons from cytoplasmic thioredoxin to the periplasm. This transfer involves a cascade of disulfide bond formation and reduction steps.</text>
</comment>
<evidence type="ECO:0000256" key="16">
    <source>
        <dbReference type="ARBA" id="ARBA00047388"/>
    </source>
</evidence>
<organism evidence="21 22">
    <name type="scientific">Massilia forsythiae</name>
    <dbReference type="NCBI Taxonomy" id="2728020"/>
    <lineage>
        <taxon>Bacteria</taxon>
        <taxon>Pseudomonadati</taxon>
        <taxon>Pseudomonadota</taxon>
        <taxon>Betaproteobacteria</taxon>
        <taxon>Burkholderiales</taxon>
        <taxon>Oxalobacteraceae</taxon>
        <taxon>Telluria group</taxon>
        <taxon>Massilia</taxon>
    </lineage>
</organism>
<dbReference type="Gene3D" id="3.40.30.10">
    <property type="entry name" value="Glutaredoxin"/>
    <property type="match status" value="1"/>
</dbReference>
<evidence type="ECO:0000259" key="20">
    <source>
        <dbReference type="PROSITE" id="PS51352"/>
    </source>
</evidence>
<dbReference type="KEGG" id="mfy:HH212_06230"/>
<evidence type="ECO:0000256" key="1">
    <source>
        <dbReference type="ARBA" id="ARBA00004429"/>
    </source>
</evidence>
<dbReference type="GO" id="GO:0047134">
    <property type="term" value="F:protein-disulfide reductase [NAD(P)H] activity"/>
    <property type="evidence" value="ECO:0007669"/>
    <property type="project" value="UniProtKB-UniRule"/>
</dbReference>
<dbReference type="InterPro" id="IPR036929">
    <property type="entry name" value="DsbDN_sf"/>
</dbReference>
<evidence type="ECO:0000313" key="21">
    <source>
        <dbReference type="EMBL" id="QJD99672.1"/>
    </source>
</evidence>
<dbReference type="PROSITE" id="PS51352">
    <property type="entry name" value="THIOREDOXIN_2"/>
    <property type="match status" value="1"/>
</dbReference>
<keyword evidence="4 18" id="KW-1003">Cell membrane</keyword>
<dbReference type="InterPro" id="IPR035671">
    <property type="entry name" value="DsbD_gamma"/>
</dbReference>
<dbReference type="Pfam" id="PF02683">
    <property type="entry name" value="DsbD_TM"/>
    <property type="match status" value="1"/>
</dbReference>
<evidence type="ECO:0000256" key="2">
    <source>
        <dbReference type="ARBA" id="ARBA00007241"/>
    </source>
</evidence>
<dbReference type="SUPFAM" id="SSF74863">
    <property type="entry name" value="Thiol:disulfide interchange protein DsbD, N-terminal domain (DsbD-alpha)"/>
    <property type="match status" value="1"/>
</dbReference>
<evidence type="ECO:0000256" key="15">
    <source>
        <dbReference type="ARBA" id="ARBA00023284"/>
    </source>
</evidence>
<evidence type="ECO:0000256" key="9">
    <source>
        <dbReference type="ARBA" id="ARBA00022982"/>
    </source>
</evidence>
<evidence type="ECO:0000256" key="14">
    <source>
        <dbReference type="ARBA" id="ARBA00023157"/>
    </source>
</evidence>
<dbReference type="EMBL" id="CP051685">
    <property type="protein sequence ID" value="QJD99672.1"/>
    <property type="molecule type" value="Genomic_DNA"/>
</dbReference>
<dbReference type="PANTHER" id="PTHR32234">
    <property type="entry name" value="THIOL:DISULFIDE INTERCHANGE PROTEIN DSBD"/>
    <property type="match status" value="1"/>
</dbReference>
<evidence type="ECO:0000313" key="22">
    <source>
        <dbReference type="Proteomes" id="UP000502415"/>
    </source>
</evidence>
<keyword evidence="6 18" id="KW-0812">Transmembrane</keyword>
<keyword evidence="12 18" id="KW-0520">NAD</keyword>
<feature type="transmembrane region" description="Helical" evidence="18">
    <location>
        <begin position="247"/>
        <end position="273"/>
    </location>
</feature>
<feature type="transmembrane region" description="Helical" evidence="18">
    <location>
        <begin position="285"/>
        <end position="309"/>
    </location>
</feature>
<evidence type="ECO:0000256" key="6">
    <source>
        <dbReference type="ARBA" id="ARBA00022692"/>
    </source>
</evidence>
<comment type="similarity">
    <text evidence="2 18">Belongs to the thioredoxin family. DsbD subfamily.</text>
</comment>
<keyword evidence="10 18" id="KW-1133">Transmembrane helix</keyword>
<keyword evidence="14 18" id="KW-1015">Disulfide bond</keyword>
<dbReference type="CDD" id="cd02953">
    <property type="entry name" value="DsbDgamma"/>
    <property type="match status" value="1"/>
</dbReference>
<dbReference type="PANTHER" id="PTHR32234:SF0">
    <property type="entry name" value="THIOL:DISULFIDE INTERCHANGE PROTEIN DSBD"/>
    <property type="match status" value="1"/>
</dbReference>
<comment type="catalytic activity">
    <reaction evidence="16 18">
        <text>[protein]-dithiol + NAD(+) = [protein]-disulfide + NADH + H(+)</text>
        <dbReference type="Rhea" id="RHEA:18749"/>
        <dbReference type="Rhea" id="RHEA-COMP:10593"/>
        <dbReference type="Rhea" id="RHEA-COMP:10594"/>
        <dbReference type="ChEBI" id="CHEBI:15378"/>
        <dbReference type="ChEBI" id="CHEBI:29950"/>
        <dbReference type="ChEBI" id="CHEBI:50058"/>
        <dbReference type="ChEBI" id="CHEBI:57540"/>
        <dbReference type="ChEBI" id="CHEBI:57945"/>
        <dbReference type="EC" id="1.8.1.8"/>
    </reaction>
</comment>
<evidence type="ECO:0000256" key="4">
    <source>
        <dbReference type="ARBA" id="ARBA00022475"/>
    </source>
</evidence>
<dbReference type="HAMAP" id="MF_00399">
    <property type="entry name" value="DbsD"/>
    <property type="match status" value="1"/>
</dbReference>
<feature type="signal peptide" evidence="18">
    <location>
        <begin position="1"/>
        <end position="30"/>
    </location>
</feature>
<dbReference type="AlphaFoldDB" id="A0A7Z2VV40"/>
<keyword evidence="13 18" id="KW-0472">Membrane</keyword>
<dbReference type="PROSITE" id="PS00194">
    <property type="entry name" value="THIOREDOXIN_1"/>
    <property type="match status" value="1"/>
</dbReference>
<feature type="transmembrane region" description="Helical" evidence="18">
    <location>
        <begin position="487"/>
        <end position="508"/>
    </location>
</feature>
<evidence type="ECO:0000256" key="19">
    <source>
        <dbReference type="SAM" id="MobiDB-lite"/>
    </source>
</evidence>
<keyword evidence="15 18" id="KW-0676">Redox-active center</keyword>
<dbReference type="GO" id="GO:0017004">
    <property type="term" value="P:cytochrome complex assembly"/>
    <property type="evidence" value="ECO:0007669"/>
    <property type="project" value="UniProtKB-UniRule"/>
</dbReference>
<evidence type="ECO:0000256" key="3">
    <source>
        <dbReference type="ARBA" id="ARBA00022448"/>
    </source>
</evidence>
<comment type="subcellular location">
    <subcellularLocation>
        <location evidence="1 18">Cell inner membrane</location>
        <topology evidence="1 18">Multi-pass membrane protein</topology>
    </subcellularLocation>
</comment>
<evidence type="ECO:0000256" key="7">
    <source>
        <dbReference type="ARBA" id="ARBA00022729"/>
    </source>
</evidence>
<feature type="disulfide bond" description="Redox-active" evidence="18">
    <location>
        <begin position="562"/>
        <end position="565"/>
    </location>
</feature>
<evidence type="ECO:0000256" key="13">
    <source>
        <dbReference type="ARBA" id="ARBA00023136"/>
    </source>
</evidence>
<proteinExistence type="inferred from homology"/>
<feature type="domain" description="Thioredoxin" evidence="20">
    <location>
        <begin position="506"/>
        <end position="646"/>
    </location>
</feature>
<dbReference type="InterPro" id="IPR013766">
    <property type="entry name" value="Thioredoxin_domain"/>
</dbReference>
<keyword evidence="7 18" id="KW-0732">Signal</keyword>
<comment type="catalytic activity">
    <reaction evidence="17 18">
        <text>[protein]-dithiol + NADP(+) = [protein]-disulfide + NADPH + H(+)</text>
        <dbReference type="Rhea" id="RHEA:18753"/>
        <dbReference type="Rhea" id="RHEA-COMP:10593"/>
        <dbReference type="Rhea" id="RHEA-COMP:10594"/>
        <dbReference type="ChEBI" id="CHEBI:15378"/>
        <dbReference type="ChEBI" id="CHEBI:29950"/>
        <dbReference type="ChEBI" id="CHEBI:50058"/>
        <dbReference type="ChEBI" id="CHEBI:57783"/>
        <dbReference type="ChEBI" id="CHEBI:58349"/>
        <dbReference type="EC" id="1.8.1.8"/>
    </reaction>
</comment>
<feature type="transmembrane region" description="Helical" evidence="18">
    <location>
        <begin position="400"/>
        <end position="426"/>
    </location>
</feature>
<keyword evidence="8 18" id="KW-0201">Cytochrome c-type biogenesis</keyword>
<feature type="transmembrane region" description="Helical" evidence="18">
    <location>
        <begin position="462"/>
        <end position="480"/>
    </location>
</feature>
<keyword evidence="9 18" id="KW-0249">Electron transport</keyword>